<dbReference type="SUPFAM" id="SSF46689">
    <property type="entry name" value="Homeodomain-like"/>
    <property type="match status" value="2"/>
</dbReference>
<dbReference type="GO" id="GO:0000981">
    <property type="term" value="F:DNA-binding transcription factor activity, RNA polymerase II-specific"/>
    <property type="evidence" value="ECO:0007669"/>
    <property type="project" value="TreeGrafter"/>
</dbReference>
<comment type="subcellular location">
    <subcellularLocation>
        <location evidence="1">Nucleus</location>
    </subcellularLocation>
</comment>
<dbReference type="GO" id="GO:0005634">
    <property type="term" value="C:nucleus"/>
    <property type="evidence" value="ECO:0007669"/>
    <property type="project" value="UniProtKB-SubCell"/>
</dbReference>
<sequence>MEEFCPLEKTTIDEPILCVENLASAINLGTNSNMPLSVEKDFGNKFEEWLQYLNTFDSLTSKLAKTISTSSDNSNLNEDQNEHEEIELHGLQNTSALPFEEDAEHTFCNQSFSNISSLATLNHINSSSTKRPRVGTNQLGGTYSNGRPLPASLRTRIIGLAEQGVKPCQISRKLRVSHGCVSKILSKYRVTGSINPGCRFLFDNSAVDLIASFESTCIGVDESACLQGAASRFQIVFLEIRQRLLEDSICIKENVPSVSSINRIIRTRLHADVLTDRQDIMDNYYSSTLEHSFIVEELIESDDATSSFSSPAEIKTYISSKSL</sequence>
<proteinExistence type="predicted"/>
<dbReference type="GO" id="GO:0000978">
    <property type="term" value="F:RNA polymerase II cis-regulatory region sequence-specific DNA binding"/>
    <property type="evidence" value="ECO:0007669"/>
    <property type="project" value="TreeGrafter"/>
</dbReference>
<dbReference type="Gene3D" id="1.10.10.10">
    <property type="entry name" value="Winged helix-like DNA-binding domain superfamily/Winged helix DNA-binding domain"/>
    <property type="match status" value="2"/>
</dbReference>
<dbReference type="SMART" id="SM00351">
    <property type="entry name" value="PAX"/>
    <property type="match status" value="1"/>
</dbReference>
<dbReference type="InterPro" id="IPR043565">
    <property type="entry name" value="PAX_fam"/>
</dbReference>
<dbReference type="InterPro" id="IPR001523">
    <property type="entry name" value="Paired_dom"/>
</dbReference>
<evidence type="ECO:0000313" key="10">
    <source>
        <dbReference type="WBParaSite" id="jg20843"/>
    </source>
</evidence>
<dbReference type="WBParaSite" id="jg20843">
    <property type="protein sequence ID" value="jg20843"/>
    <property type="gene ID" value="jg20843"/>
</dbReference>
<keyword evidence="2" id="KW-0217">Developmental protein</keyword>
<keyword evidence="6" id="KW-0804">Transcription</keyword>
<evidence type="ECO:0000313" key="9">
    <source>
        <dbReference type="Proteomes" id="UP000887574"/>
    </source>
</evidence>
<evidence type="ECO:0000256" key="3">
    <source>
        <dbReference type="ARBA" id="ARBA00022724"/>
    </source>
</evidence>
<evidence type="ECO:0000256" key="1">
    <source>
        <dbReference type="ARBA" id="ARBA00004123"/>
    </source>
</evidence>
<evidence type="ECO:0000256" key="2">
    <source>
        <dbReference type="ARBA" id="ARBA00022473"/>
    </source>
</evidence>
<dbReference type="AlphaFoldDB" id="A0A915DLI4"/>
<evidence type="ECO:0000256" key="6">
    <source>
        <dbReference type="ARBA" id="ARBA00023163"/>
    </source>
</evidence>
<evidence type="ECO:0000256" key="7">
    <source>
        <dbReference type="ARBA" id="ARBA00023242"/>
    </source>
</evidence>
<protein>
    <submittedName>
        <fullName evidence="10">Paired domain-containing protein</fullName>
    </submittedName>
</protein>
<keyword evidence="9" id="KW-1185">Reference proteome</keyword>
<accession>A0A915DLI4</accession>
<evidence type="ECO:0000256" key="5">
    <source>
        <dbReference type="ARBA" id="ARBA00023125"/>
    </source>
</evidence>
<dbReference type="Pfam" id="PF00292">
    <property type="entry name" value="PAX"/>
    <property type="match status" value="1"/>
</dbReference>
<keyword evidence="7" id="KW-0539">Nucleus</keyword>
<dbReference type="InterPro" id="IPR036388">
    <property type="entry name" value="WH-like_DNA-bd_sf"/>
</dbReference>
<keyword evidence="5" id="KW-0238">DNA-binding</keyword>
<dbReference type="InterPro" id="IPR009057">
    <property type="entry name" value="Homeodomain-like_sf"/>
</dbReference>
<organism evidence="9 10">
    <name type="scientific">Ditylenchus dipsaci</name>
    <dbReference type="NCBI Taxonomy" id="166011"/>
    <lineage>
        <taxon>Eukaryota</taxon>
        <taxon>Metazoa</taxon>
        <taxon>Ecdysozoa</taxon>
        <taxon>Nematoda</taxon>
        <taxon>Chromadorea</taxon>
        <taxon>Rhabditida</taxon>
        <taxon>Tylenchina</taxon>
        <taxon>Tylenchomorpha</taxon>
        <taxon>Sphaerularioidea</taxon>
        <taxon>Anguinidae</taxon>
        <taxon>Anguininae</taxon>
        <taxon>Ditylenchus</taxon>
    </lineage>
</organism>
<evidence type="ECO:0000256" key="4">
    <source>
        <dbReference type="ARBA" id="ARBA00023015"/>
    </source>
</evidence>
<keyword evidence="3" id="KW-0563">Paired box</keyword>
<dbReference type="Proteomes" id="UP000887574">
    <property type="component" value="Unplaced"/>
</dbReference>
<evidence type="ECO:0000259" key="8">
    <source>
        <dbReference type="PROSITE" id="PS51057"/>
    </source>
</evidence>
<keyword evidence="4" id="KW-0805">Transcription regulation</keyword>
<dbReference type="PANTHER" id="PTHR45636">
    <property type="entry name" value="PAIRED BOX PROTEIN PAX-6-RELATED-RELATED"/>
    <property type="match status" value="1"/>
</dbReference>
<dbReference type="PROSITE" id="PS51057">
    <property type="entry name" value="PAIRED_2"/>
    <property type="match status" value="1"/>
</dbReference>
<reference evidence="10" key="1">
    <citation type="submission" date="2022-11" db="UniProtKB">
        <authorList>
            <consortium name="WormBaseParasite"/>
        </authorList>
    </citation>
    <scope>IDENTIFICATION</scope>
</reference>
<dbReference type="PRINTS" id="PR00027">
    <property type="entry name" value="PAIREDBOX"/>
</dbReference>
<name>A0A915DLI4_9BILA</name>
<feature type="domain" description="Paired" evidence="8">
    <location>
        <begin position="132"/>
        <end position="268"/>
    </location>
</feature>
<dbReference type="PANTHER" id="PTHR45636:SF52">
    <property type="entry name" value="PAIRED DOMAIN-CONTAINING PROTEIN"/>
    <property type="match status" value="1"/>
</dbReference>